<evidence type="ECO:0000313" key="1">
    <source>
        <dbReference type="EMBL" id="GIH95938.1"/>
    </source>
</evidence>
<dbReference type="AlphaFoldDB" id="A0A8J3SUP0"/>
<comment type="caution">
    <text evidence="1">The sequence shown here is derived from an EMBL/GenBank/DDBJ whole genome shotgun (WGS) entry which is preliminary data.</text>
</comment>
<accession>A0A8J3SUP0</accession>
<dbReference type="RefSeq" id="WP_203878370.1">
    <property type="nucleotide sequence ID" value="NZ_BOOJ01000058.1"/>
</dbReference>
<gene>
    <name evidence="1" type="ORF">Psi01_65680</name>
</gene>
<dbReference type="EMBL" id="BOOJ01000058">
    <property type="protein sequence ID" value="GIH95938.1"/>
    <property type="molecule type" value="Genomic_DNA"/>
</dbReference>
<name>A0A8J3SUP0_9ACTN</name>
<protein>
    <submittedName>
        <fullName evidence="1">Uncharacterized protein</fullName>
    </submittedName>
</protein>
<dbReference type="Proteomes" id="UP000619788">
    <property type="component" value="Unassembled WGS sequence"/>
</dbReference>
<reference evidence="1 2" key="1">
    <citation type="submission" date="2021-01" db="EMBL/GenBank/DDBJ databases">
        <title>Whole genome shotgun sequence of Planobispora siamensis NBRC 107568.</title>
        <authorList>
            <person name="Komaki H."/>
            <person name="Tamura T."/>
        </authorList>
    </citation>
    <scope>NUCLEOTIDE SEQUENCE [LARGE SCALE GENOMIC DNA]</scope>
    <source>
        <strain evidence="1 2">NBRC 107568</strain>
    </source>
</reference>
<organism evidence="1 2">
    <name type="scientific">Planobispora siamensis</name>
    <dbReference type="NCBI Taxonomy" id="936338"/>
    <lineage>
        <taxon>Bacteria</taxon>
        <taxon>Bacillati</taxon>
        <taxon>Actinomycetota</taxon>
        <taxon>Actinomycetes</taxon>
        <taxon>Streptosporangiales</taxon>
        <taxon>Streptosporangiaceae</taxon>
        <taxon>Planobispora</taxon>
    </lineage>
</organism>
<evidence type="ECO:0000313" key="2">
    <source>
        <dbReference type="Proteomes" id="UP000619788"/>
    </source>
</evidence>
<sequence length="49" mass="5330">MNAMPATATVKTQSTVTTSLGQIFAQLAAKRETDLIRFRTCCADPRASR</sequence>
<keyword evidence="2" id="KW-1185">Reference proteome</keyword>
<proteinExistence type="predicted"/>